<organism evidence="2">
    <name type="scientific">Oryza brachyantha</name>
    <name type="common">malo sina</name>
    <dbReference type="NCBI Taxonomy" id="4533"/>
    <lineage>
        <taxon>Eukaryota</taxon>
        <taxon>Viridiplantae</taxon>
        <taxon>Streptophyta</taxon>
        <taxon>Embryophyta</taxon>
        <taxon>Tracheophyta</taxon>
        <taxon>Spermatophyta</taxon>
        <taxon>Magnoliopsida</taxon>
        <taxon>Liliopsida</taxon>
        <taxon>Poales</taxon>
        <taxon>Poaceae</taxon>
        <taxon>BOP clade</taxon>
        <taxon>Oryzoideae</taxon>
        <taxon>Oryzeae</taxon>
        <taxon>Oryzinae</taxon>
        <taxon>Oryza</taxon>
    </lineage>
</organism>
<evidence type="ECO:0000256" key="1">
    <source>
        <dbReference type="SAM" id="MobiDB-lite"/>
    </source>
</evidence>
<feature type="compositionally biased region" description="Polar residues" evidence="1">
    <location>
        <begin position="167"/>
        <end position="179"/>
    </location>
</feature>
<dbReference type="EnsemblPlants" id="OB09G14410.1">
    <property type="protein sequence ID" value="OB09G14410.1"/>
    <property type="gene ID" value="OB09G14410"/>
</dbReference>
<accession>J3MWR2</accession>
<evidence type="ECO:0000313" key="3">
    <source>
        <dbReference type="Proteomes" id="UP000006038"/>
    </source>
</evidence>
<feature type="region of interest" description="Disordered" evidence="1">
    <location>
        <begin position="167"/>
        <end position="202"/>
    </location>
</feature>
<feature type="region of interest" description="Disordered" evidence="1">
    <location>
        <begin position="90"/>
        <end position="120"/>
    </location>
</feature>
<feature type="compositionally biased region" description="Basic and acidic residues" evidence="1">
    <location>
        <begin position="184"/>
        <end position="194"/>
    </location>
</feature>
<name>J3MWR2_ORYBR</name>
<evidence type="ECO:0000313" key="2">
    <source>
        <dbReference type="EnsemblPlants" id="OB09G14410.1"/>
    </source>
</evidence>
<keyword evidence="3" id="KW-1185">Reference proteome</keyword>
<feature type="compositionally biased region" description="Polar residues" evidence="1">
    <location>
        <begin position="90"/>
        <end position="100"/>
    </location>
</feature>
<feature type="compositionally biased region" description="Basic residues" evidence="1">
    <location>
        <begin position="103"/>
        <end position="118"/>
    </location>
</feature>
<dbReference type="AlphaFoldDB" id="J3MWR2"/>
<proteinExistence type="predicted"/>
<protein>
    <submittedName>
        <fullName evidence="2">Uncharacterized protein</fullName>
    </submittedName>
</protein>
<reference evidence="2" key="2">
    <citation type="submission" date="2013-04" db="UniProtKB">
        <authorList>
            <consortium name="EnsemblPlants"/>
        </authorList>
    </citation>
    <scope>IDENTIFICATION</scope>
</reference>
<dbReference type="HOGENOM" id="CLU_1252337_0_0_1"/>
<reference evidence="2" key="1">
    <citation type="journal article" date="2013" name="Nat. Commun.">
        <title>Whole-genome sequencing of Oryza brachyantha reveals mechanisms underlying Oryza genome evolution.</title>
        <authorList>
            <person name="Chen J."/>
            <person name="Huang Q."/>
            <person name="Gao D."/>
            <person name="Wang J."/>
            <person name="Lang Y."/>
            <person name="Liu T."/>
            <person name="Li B."/>
            <person name="Bai Z."/>
            <person name="Luis Goicoechea J."/>
            <person name="Liang C."/>
            <person name="Chen C."/>
            <person name="Zhang W."/>
            <person name="Sun S."/>
            <person name="Liao Y."/>
            <person name="Zhang X."/>
            <person name="Yang L."/>
            <person name="Song C."/>
            <person name="Wang M."/>
            <person name="Shi J."/>
            <person name="Liu G."/>
            <person name="Liu J."/>
            <person name="Zhou H."/>
            <person name="Zhou W."/>
            <person name="Yu Q."/>
            <person name="An N."/>
            <person name="Chen Y."/>
            <person name="Cai Q."/>
            <person name="Wang B."/>
            <person name="Liu B."/>
            <person name="Min J."/>
            <person name="Huang Y."/>
            <person name="Wu H."/>
            <person name="Li Z."/>
            <person name="Zhang Y."/>
            <person name="Yin Y."/>
            <person name="Song W."/>
            <person name="Jiang J."/>
            <person name="Jackson S.A."/>
            <person name="Wing R.A."/>
            <person name="Wang J."/>
            <person name="Chen M."/>
        </authorList>
    </citation>
    <scope>NUCLEOTIDE SEQUENCE [LARGE SCALE GENOMIC DNA]</scope>
    <source>
        <strain evidence="2">cv. IRGC 101232</strain>
    </source>
</reference>
<dbReference type="Proteomes" id="UP000006038">
    <property type="component" value="Chromosome 9"/>
</dbReference>
<dbReference type="Gramene" id="OB09G14410.1">
    <property type="protein sequence ID" value="OB09G14410.1"/>
    <property type="gene ID" value="OB09G14410"/>
</dbReference>
<sequence length="221" mass="25140">MNNAGCVTHERNGMTFKIGYMGVDVKRQSICKGHSRIIEGLGNRRNSERINVHKILFDGGMCITSQMQIERRLREPGTLANVVPEACSSRTLMSASQQDQGKQRRSARTREPKRRKRMEKYLPLASGRRRIWKSIPHPIFPLRDYDAIRSQSNRTIIAVDITGGNHGDSNIISLNSQPLQKGRRPADATSRTRTDQNGPNRLDARVLRSPYHFNQSTKSLY</sequence>